<dbReference type="AlphaFoldDB" id="A0A1M4VCI9"/>
<proteinExistence type="predicted"/>
<dbReference type="EMBL" id="FQTU01000005">
    <property type="protein sequence ID" value="SHE66704.1"/>
    <property type="molecule type" value="Genomic_DNA"/>
</dbReference>
<keyword evidence="2" id="KW-1133">Transmembrane helix</keyword>
<dbReference type="PANTHER" id="PTHR41259">
    <property type="entry name" value="DOUBLE-STRAND BREAK REPAIR RAD50 ATPASE, PUTATIVE-RELATED"/>
    <property type="match status" value="1"/>
</dbReference>
<dbReference type="InterPro" id="IPR038734">
    <property type="entry name" value="YhaN_AAA"/>
</dbReference>
<evidence type="ECO:0000313" key="4">
    <source>
        <dbReference type="EMBL" id="SHE66704.1"/>
    </source>
</evidence>
<dbReference type="OrthoDB" id="9764467at2"/>
<keyword evidence="2" id="KW-0472">Membrane</keyword>
<feature type="transmembrane region" description="Helical" evidence="2">
    <location>
        <begin position="399"/>
        <end position="417"/>
    </location>
</feature>
<gene>
    <name evidence="4" type="ORF">SAMN02746064_00947</name>
</gene>
<dbReference type="STRING" id="1120975.SAMN02746064_00947"/>
<feature type="coiled-coil region" evidence="1">
    <location>
        <begin position="209"/>
        <end position="286"/>
    </location>
</feature>
<protein>
    <submittedName>
        <fullName evidence="4">AAA domain-containing protein</fullName>
    </submittedName>
</protein>
<evidence type="ECO:0000256" key="1">
    <source>
        <dbReference type="SAM" id="Coils"/>
    </source>
</evidence>
<feature type="coiled-coil region" evidence="1">
    <location>
        <begin position="310"/>
        <end position="337"/>
    </location>
</feature>
<feature type="transmembrane region" description="Helical" evidence="2">
    <location>
        <begin position="375"/>
        <end position="393"/>
    </location>
</feature>
<evidence type="ECO:0000259" key="3">
    <source>
        <dbReference type="Pfam" id="PF13514"/>
    </source>
</evidence>
<organism evidence="4 5">
    <name type="scientific">Alkalibacter saccharofermentans DSM 14828</name>
    <dbReference type="NCBI Taxonomy" id="1120975"/>
    <lineage>
        <taxon>Bacteria</taxon>
        <taxon>Bacillati</taxon>
        <taxon>Bacillota</taxon>
        <taxon>Clostridia</taxon>
        <taxon>Eubacteriales</taxon>
        <taxon>Eubacteriaceae</taxon>
        <taxon>Alkalibacter</taxon>
    </lineage>
</organism>
<dbReference type="SUPFAM" id="SSF52540">
    <property type="entry name" value="P-loop containing nucleoside triphosphate hydrolases"/>
    <property type="match status" value="1"/>
</dbReference>
<name>A0A1M4VCI9_9FIRM</name>
<dbReference type="Proteomes" id="UP000184251">
    <property type="component" value="Unassembled WGS sequence"/>
</dbReference>
<dbReference type="InterPro" id="IPR027417">
    <property type="entry name" value="P-loop_NTPase"/>
</dbReference>
<keyword evidence="2" id="KW-0812">Transmembrane</keyword>
<accession>A0A1M4VCI9</accession>
<evidence type="ECO:0000313" key="5">
    <source>
        <dbReference type="Proteomes" id="UP000184251"/>
    </source>
</evidence>
<feature type="domain" description="YhaN AAA" evidence="3">
    <location>
        <begin position="1"/>
        <end position="62"/>
    </location>
</feature>
<dbReference type="PANTHER" id="PTHR41259:SF1">
    <property type="entry name" value="DOUBLE-STRAND BREAK REPAIR RAD50 ATPASE, PUTATIVE-RELATED"/>
    <property type="match status" value="1"/>
</dbReference>
<keyword evidence="5" id="KW-1185">Reference proteome</keyword>
<evidence type="ECO:0000256" key="2">
    <source>
        <dbReference type="SAM" id="Phobius"/>
    </source>
</evidence>
<reference evidence="4 5" key="1">
    <citation type="submission" date="2016-11" db="EMBL/GenBank/DDBJ databases">
        <authorList>
            <person name="Jaros S."/>
            <person name="Januszkiewicz K."/>
            <person name="Wedrychowicz H."/>
        </authorList>
    </citation>
    <scope>NUCLEOTIDE SEQUENCE [LARGE SCALE GENOMIC DNA]</scope>
    <source>
        <strain evidence="4 5">DSM 14828</strain>
    </source>
</reference>
<keyword evidence="1" id="KW-0175">Coiled coil</keyword>
<dbReference type="RefSeq" id="WP_073269939.1">
    <property type="nucleotide sequence ID" value="NZ_FQTU01000005.1"/>
</dbReference>
<dbReference type="Gene3D" id="3.40.50.300">
    <property type="entry name" value="P-loop containing nucleotide triphosphate hydrolases"/>
    <property type="match status" value="2"/>
</dbReference>
<sequence length="794" mass="92010">MIIKELNLTAFGKFKNEKILFEDGINLVYGGNETGKSTLHKFIEGMLFGFFKDSWSRRLYNEDYDKYMPVEGNDYRGSMLLEAEGKSIRIERNFLKGKDEVKIYDEATGEDITGFFHYEPATKMHYLLDPGILNRNLYKNTVSIAQLKAKTDEDLAEELKERILNYSQSGTDISVNKAIKNLEKKLEQNGTERRKGSPLNLIVEKIVALQDELDKSEKIQKRIRELTEQKKALALEEDQQKKELENLINRLENLEVKNIYQKFNNYKKLREEQDSLELALESHTNQFVSEEDLREILLNHQELSRLREDIEGSHEYLAKIESEIARLKDEFSLHDENIISESYLEDRDRLFELKEEKIHISQDIKKRGVKRPKNNAAGLVFAGICAGLCFYAGSLYGNIYMIGAGAFFAAVAIYFAFKLLMLRGNGITGSELENLRSRIIEIDGSVEEILARYDAVSLNDLKEKWEQIKSMRLRYSEEIDRIKILTDRLAYVGENIKNFEETYKDRQKMHSDKLELYQVDSLEELLASYEKQKNIRKKALRLEEVIRTMDMLMDKEEYKKLEDFFRGKGLPESYKEDPESLKLQITKLKDKIGQTTTLKDKDEGEILALEKDVRVPQIIKEDIAYMEELKAKNTNKSQSIALAINKINEASKQMHSEIAPELNKKLGELMEKITKRYKSFKVSKDINISVEDPVSGMLMEARHLSMGTVDQLYFSLRIGMAKILGIDGFPLILDESFLQYDDERLKRALDILIEESENRQIILFTSQNREGDVLRKTKSISNIINLNDLEGSVC</sequence>
<dbReference type="Pfam" id="PF13514">
    <property type="entry name" value="AAA_27"/>
    <property type="match status" value="1"/>
</dbReference>